<sequence length="321" mass="33945">MKRKLIAMLMAGVTAVTLTACGGSGETSTEGSAANAEGDKNYKIAVLMSHQTNAFTTAVSSGAKDKGTELGVTVDILDGKQDPNTQASQIETCIAQGYDAVLVEPISADAIVPAVKAANEAEMPVMTIVQQMKNQEDMAVSYCGGDESKAGKMQMEKAMEAIGGKGNIVVLYGPMGSDAQLSRKAGYDEVLKNYPDVKIAFEDTANWTTEEALSKMETWIQTGTQIDAVVAQNDSMALGALKACEDAGKDIPCFGLDAVDDALAAIKAGRLAGTVSQDAYGQGAIGVENMVKYLNGEEIEPFNYTECIWIDQSNVDEYIDK</sequence>
<dbReference type="GO" id="GO:0030246">
    <property type="term" value="F:carbohydrate binding"/>
    <property type="evidence" value="ECO:0007669"/>
    <property type="project" value="UniProtKB-ARBA"/>
</dbReference>
<comment type="subcellular location">
    <subcellularLocation>
        <location evidence="1">Cell envelope</location>
    </subcellularLocation>
</comment>
<keyword evidence="3 4" id="KW-0732">Signal</keyword>
<proteinExistence type="inferred from homology"/>
<gene>
    <name evidence="6" type="ORF">CBW42_02470</name>
</gene>
<dbReference type="InterPro" id="IPR025997">
    <property type="entry name" value="SBP_2_dom"/>
</dbReference>
<evidence type="ECO:0000256" key="4">
    <source>
        <dbReference type="SAM" id="SignalP"/>
    </source>
</evidence>
<dbReference type="GO" id="GO:0030313">
    <property type="term" value="C:cell envelope"/>
    <property type="evidence" value="ECO:0007669"/>
    <property type="project" value="UniProtKB-SubCell"/>
</dbReference>
<dbReference type="InterPro" id="IPR028082">
    <property type="entry name" value="Peripla_BP_I"/>
</dbReference>
<dbReference type="SUPFAM" id="SSF53822">
    <property type="entry name" value="Periplasmic binding protein-like I"/>
    <property type="match status" value="1"/>
</dbReference>
<evidence type="ECO:0000313" key="6">
    <source>
        <dbReference type="EMBL" id="OUM21641.1"/>
    </source>
</evidence>
<evidence type="ECO:0000313" key="7">
    <source>
        <dbReference type="Proteomes" id="UP000194903"/>
    </source>
</evidence>
<protein>
    <submittedName>
        <fullName evidence="6">LacI family transcriptional regulator</fullName>
    </submittedName>
</protein>
<dbReference type="PROSITE" id="PS51257">
    <property type="entry name" value="PROKAR_LIPOPROTEIN"/>
    <property type="match status" value="1"/>
</dbReference>
<feature type="chain" id="PRO_5039626589" evidence="4">
    <location>
        <begin position="21"/>
        <end position="321"/>
    </location>
</feature>
<comment type="similarity">
    <text evidence="2">Belongs to the bacterial solute-binding protein 2 family.</text>
</comment>
<dbReference type="OrthoDB" id="9769193at2"/>
<dbReference type="Pfam" id="PF13407">
    <property type="entry name" value="Peripla_BP_4"/>
    <property type="match status" value="1"/>
</dbReference>
<keyword evidence="7" id="KW-1185">Reference proteome</keyword>
<name>A0A252F797_9FIRM</name>
<reference evidence="6 7" key="1">
    <citation type="submission" date="2017-05" db="EMBL/GenBank/DDBJ databases">
        <title>Butyricicoccus porcorum sp. nov. a butyrate-producing bacterium from the swine intestinal tract.</title>
        <authorList>
            <person name="Trachsel J."/>
            <person name="Humphrey S."/>
            <person name="Allen H.K."/>
        </authorList>
    </citation>
    <scope>NUCLEOTIDE SEQUENCE [LARGE SCALE GENOMIC DNA]</scope>
    <source>
        <strain evidence="6">BB10</strain>
    </source>
</reference>
<dbReference type="PANTHER" id="PTHR46847">
    <property type="entry name" value="D-ALLOSE-BINDING PERIPLASMIC PROTEIN-RELATED"/>
    <property type="match status" value="1"/>
</dbReference>
<dbReference type="Proteomes" id="UP000194903">
    <property type="component" value="Unassembled WGS sequence"/>
</dbReference>
<evidence type="ECO:0000259" key="5">
    <source>
        <dbReference type="Pfam" id="PF13407"/>
    </source>
</evidence>
<dbReference type="EMBL" id="NHOC01000002">
    <property type="protein sequence ID" value="OUM21641.1"/>
    <property type="molecule type" value="Genomic_DNA"/>
</dbReference>
<feature type="signal peptide" evidence="4">
    <location>
        <begin position="1"/>
        <end position="20"/>
    </location>
</feature>
<dbReference type="Gene3D" id="3.40.50.2300">
    <property type="match status" value="2"/>
</dbReference>
<feature type="domain" description="Periplasmic binding protein" evidence="5">
    <location>
        <begin position="44"/>
        <end position="298"/>
    </location>
</feature>
<organism evidence="6 7">
    <name type="scientific">Butyricicoccus porcorum</name>
    <dbReference type="NCBI Taxonomy" id="1945634"/>
    <lineage>
        <taxon>Bacteria</taxon>
        <taxon>Bacillati</taxon>
        <taxon>Bacillota</taxon>
        <taxon>Clostridia</taxon>
        <taxon>Eubacteriales</taxon>
        <taxon>Butyricicoccaceae</taxon>
        <taxon>Butyricicoccus</taxon>
    </lineage>
</organism>
<comment type="caution">
    <text evidence="6">The sequence shown here is derived from an EMBL/GenBank/DDBJ whole genome shotgun (WGS) entry which is preliminary data.</text>
</comment>
<evidence type="ECO:0000256" key="2">
    <source>
        <dbReference type="ARBA" id="ARBA00007639"/>
    </source>
</evidence>
<dbReference type="AlphaFoldDB" id="A0A252F797"/>
<dbReference type="PANTHER" id="PTHR46847:SF1">
    <property type="entry name" value="D-ALLOSE-BINDING PERIPLASMIC PROTEIN-RELATED"/>
    <property type="match status" value="1"/>
</dbReference>
<evidence type="ECO:0000256" key="3">
    <source>
        <dbReference type="ARBA" id="ARBA00022729"/>
    </source>
</evidence>
<evidence type="ECO:0000256" key="1">
    <source>
        <dbReference type="ARBA" id="ARBA00004196"/>
    </source>
</evidence>
<accession>A0A252F797</accession>
<dbReference type="CDD" id="cd01536">
    <property type="entry name" value="PBP1_ABC_sugar_binding-like"/>
    <property type="match status" value="1"/>
</dbReference>